<reference evidence="7 9" key="1">
    <citation type="submission" date="2016-10" db="EMBL/GenBank/DDBJ databases">
        <authorList>
            <person name="de Groot N.N."/>
        </authorList>
    </citation>
    <scope>NUCLEOTIDE SEQUENCE [LARGE SCALE GENOMIC DNA]</scope>
    <source>
        <strain evidence="7 9">LMG 27941</strain>
    </source>
</reference>
<organism evidence="7 9">
    <name type="scientific">Pseudomonas soli</name>
    <dbReference type="NCBI Taxonomy" id="1306993"/>
    <lineage>
        <taxon>Bacteria</taxon>
        <taxon>Pseudomonadati</taxon>
        <taxon>Pseudomonadota</taxon>
        <taxon>Gammaproteobacteria</taxon>
        <taxon>Pseudomonadales</taxon>
        <taxon>Pseudomonadaceae</taxon>
        <taxon>Pseudomonas</taxon>
    </lineage>
</organism>
<comment type="subcellular location">
    <subcellularLocation>
        <location evidence="1">Cell envelope</location>
    </subcellularLocation>
</comment>
<dbReference type="KEGG" id="pmos:O165_021820"/>
<dbReference type="EMBL" id="JAZDQQ010000001">
    <property type="protein sequence ID" value="MEE1878771.1"/>
    <property type="molecule type" value="Genomic_DNA"/>
</dbReference>
<dbReference type="Gene3D" id="3.40.190.10">
    <property type="entry name" value="Periplasmic binding protein-like II"/>
    <property type="match status" value="1"/>
</dbReference>
<dbReference type="GO" id="GO:0030313">
    <property type="term" value="C:cell envelope"/>
    <property type="evidence" value="ECO:0007669"/>
    <property type="project" value="UniProtKB-SubCell"/>
</dbReference>
<proteinExistence type="inferred from homology"/>
<dbReference type="AlphaFoldDB" id="A0A1H9I2G0"/>
<evidence type="ECO:0000259" key="5">
    <source>
        <dbReference type="Pfam" id="PF00497"/>
    </source>
</evidence>
<evidence type="ECO:0000313" key="7">
    <source>
        <dbReference type="EMBL" id="SEQ68713.1"/>
    </source>
</evidence>
<keyword evidence="10" id="KW-1185">Reference proteome</keyword>
<dbReference type="Proteomes" id="UP001329505">
    <property type="component" value="Unassembled WGS sequence"/>
</dbReference>
<reference evidence="8" key="2">
    <citation type="submission" date="2021-08" db="EMBL/GenBank/DDBJ databases">
        <authorList>
            <person name="Yaryura P.M."/>
            <person name="Bianco M.I."/>
            <person name="Morais C."/>
            <person name="Setubal J.C."/>
        </authorList>
    </citation>
    <scope>NUCLEOTIDE SEQUENCE</scope>
    <source>
        <strain evidence="8">AP1</strain>
    </source>
</reference>
<keyword evidence="3 4" id="KW-0732">Signal</keyword>
<evidence type="ECO:0000256" key="3">
    <source>
        <dbReference type="ARBA" id="ARBA00022729"/>
    </source>
</evidence>
<dbReference type="PANTHER" id="PTHR35936:SF19">
    <property type="entry name" value="AMINO-ACID-BINDING PROTEIN YXEM-RELATED"/>
    <property type="match status" value="1"/>
</dbReference>
<evidence type="ECO:0000313" key="8">
    <source>
        <dbReference type="EMBL" id="UXZ46271.1"/>
    </source>
</evidence>
<protein>
    <submittedName>
        <fullName evidence="7">Extracellular solute-binding protein, family 3</fullName>
    </submittedName>
    <submittedName>
        <fullName evidence="6">Transporter substrate-binding domain-containing protein</fullName>
    </submittedName>
</protein>
<dbReference type="Proteomes" id="UP000199221">
    <property type="component" value="Unassembled WGS sequence"/>
</dbReference>
<dbReference type="RefSeq" id="WP_023632416.1">
    <property type="nucleotide sequence ID" value="NZ_CP009365.1"/>
</dbReference>
<accession>A0A1H9I2G0</accession>
<evidence type="ECO:0000313" key="10">
    <source>
        <dbReference type="Proteomes" id="UP001329505"/>
    </source>
</evidence>
<dbReference type="PROSITE" id="PS01039">
    <property type="entry name" value="SBP_BACTERIAL_3"/>
    <property type="match status" value="1"/>
</dbReference>
<comment type="similarity">
    <text evidence="2">Belongs to the bacterial solute-binding protein 3 family.</text>
</comment>
<dbReference type="EMBL" id="FOEQ01000003">
    <property type="protein sequence ID" value="SEQ68713.1"/>
    <property type="molecule type" value="Genomic_DNA"/>
</dbReference>
<dbReference type="Proteomes" id="UP001209279">
    <property type="component" value="Chromosome"/>
</dbReference>
<evidence type="ECO:0000313" key="9">
    <source>
        <dbReference type="Proteomes" id="UP000199221"/>
    </source>
</evidence>
<feature type="chain" id="PRO_5044559155" evidence="4">
    <location>
        <begin position="20"/>
        <end position="160"/>
    </location>
</feature>
<dbReference type="SUPFAM" id="SSF53850">
    <property type="entry name" value="Periplasmic binding protein-like II"/>
    <property type="match status" value="2"/>
</dbReference>
<dbReference type="PANTHER" id="PTHR35936">
    <property type="entry name" value="MEMBRANE-BOUND LYTIC MUREIN TRANSGLYCOSYLASE F"/>
    <property type="match status" value="1"/>
</dbReference>
<feature type="domain" description="Solute-binding protein family 3/N-terminal" evidence="5">
    <location>
        <begin position="31"/>
        <end position="151"/>
    </location>
</feature>
<evidence type="ECO:0000256" key="1">
    <source>
        <dbReference type="ARBA" id="ARBA00004196"/>
    </source>
</evidence>
<feature type="signal peptide" evidence="4">
    <location>
        <begin position="1"/>
        <end position="19"/>
    </location>
</feature>
<dbReference type="EMBL" id="CP083803">
    <property type="protein sequence ID" value="UXZ46271.1"/>
    <property type="molecule type" value="Genomic_DNA"/>
</dbReference>
<evidence type="ECO:0000256" key="4">
    <source>
        <dbReference type="SAM" id="SignalP"/>
    </source>
</evidence>
<name>A0A1H9I2G0_9PSED</name>
<dbReference type="InterPro" id="IPR001638">
    <property type="entry name" value="Solute-binding_3/MltF_N"/>
</dbReference>
<gene>
    <name evidence="8" type="ORF">K7K07_04535</name>
    <name evidence="7" type="ORF">SAMN05216230_103441</name>
    <name evidence="6" type="ORF">V0R55_01260</name>
</gene>
<reference evidence="6 10" key="3">
    <citation type="submission" date="2024-01" db="EMBL/GenBank/DDBJ databases">
        <title>Unpublished Manusciprt.</title>
        <authorList>
            <person name="Duman M."/>
            <person name="Valdes E.G."/>
            <person name="Ajmi N."/>
            <person name="Altun S."/>
            <person name="Saticioglu I.B."/>
        </authorList>
    </citation>
    <scope>NUCLEOTIDE SEQUENCE [LARGE SCALE GENOMIC DNA]</scope>
    <source>
        <strain evidence="6 10">139P</strain>
    </source>
</reference>
<sequence length="160" mass="17643">MRLTIGILLAVLFSPLAQAELIDEINDRGELRIAVLSDSPPYAFKEDEHLTGFEIELGQALAKELDVRAEFVETAAEEVLPGVESGKFDMAFNKQDVEPSDQLDTIRTLASQNLVIPYLKDNPAFETALNNALQRIKDDGRLADLESKWLKGSKQASAGQ</sequence>
<dbReference type="GeneID" id="93680307"/>
<dbReference type="InterPro" id="IPR018313">
    <property type="entry name" value="SBP_3_CS"/>
</dbReference>
<evidence type="ECO:0000256" key="2">
    <source>
        <dbReference type="ARBA" id="ARBA00010333"/>
    </source>
</evidence>
<evidence type="ECO:0000313" key="6">
    <source>
        <dbReference type="EMBL" id="MEE1878771.1"/>
    </source>
</evidence>
<dbReference type="Pfam" id="PF00497">
    <property type="entry name" value="SBP_bac_3"/>
    <property type="match status" value="1"/>
</dbReference>